<proteinExistence type="inferred from homology"/>
<dbReference type="PANTHER" id="PTHR42928:SF5">
    <property type="entry name" value="BLR1237 PROTEIN"/>
    <property type="match status" value="1"/>
</dbReference>
<protein>
    <submittedName>
        <fullName evidence="3">ABC transporter substrate-binding protein</fullName>
    </submittedName>
</protein>
<dbReference type="PIRSF" id="PIRSF017082">
    <property type="entry name" value="YflP"/>
    <property type="match status" value="1"/>
</dbReference>
<dbReference type="RefSeq" id="WP_081269285.1">
    <property type="nucleotide sequence ID" value="NZ_LVHG01000056.1"/>
</dbReference>
<dbReference type="Gene3D" id="3.40.190.10">
    <property type="entry name" value="Periplasmic binding protein-like II"/>
    <property type="match status" value="1"/>
</dbReference>
<name>A0AA91DLG3_VARPD</name>
<reference evidence="3 4" key="1">
    <citation type="submission" date="2016-03" db="EMBL/GenBank/DDBJ databases">
        <title>Genome sequence of Variovorax paradoxus KB5.</title>
        <authorList>
            <person name="Jeong H."/>
            <person name="Hong C.E."/>
            <person name="Jo S.H."/>
            <person name="Park J.M."/>
        </authorList>
    </citation>
    <scope>NUCLEOTIDE SEQUENCE [LARGE SCALE GENOMIC DNA]</scope>
    <source>
        <strain evidence="3 4">KB5</strain>
    </source>
</reference>
<feature type="signal peptide" evidence="2">
    <location>
        <begin position="1"/>
        <end position="20"/>
    </location>
</feature>
<dbReference type="AlphaFoldDB" id="A0AA91DLG3"/>
<accession>A0AA91DLG3</accession>
<comment type="caution">
    <text evidence="3">The sequence shown here is derived from an EMBL/GenBank/DDBJ whole genome shotgun (WGS) entry which is preliminary data.</text>
</comment>
<sequence length="341" mass="35229">MSFASRIPHLVRLAGVTALAAWLAASALQPAAAAAETLAPRNGFPSQTIRFVSPFPPGGGNDATARLVTTRLPEVMGQAAVVDNRGGAGGNIGAKAVAEARPDGYTVLTSQVSIMAVNPSLYASPGFDPVKNFIPITQINAAPLALVVDANSPLKSFADLAAKAKASPGKVTYATPGNGTLSHLVGVVLSKDNGIAMTHVPYKGAGPALTDLLGGQVDILVTSTSSVAGMVQNGKLRVLAVTSPRRIGVFAKAPTLEELGYAGARFEDWYGFFAPAGTPPERVAYLNEAIVRTLHLPEVAKLVTDGGSEVVASTPEAFAAQLRQDIERWSRIVKLSGAKAD</sequence>
<dbReference type="EMBL" id="LVHG01000056">
    <property type="protein sequence ID" value="OAK61464.1"/>
    <property type="molecule type" value="Genomic_DNA"/>
</dbReference>
<dbReference type="CDD" id="cd07012">
    <property type="entry name" value="PBP2_Bug_TTT"/>
    <property type="match status" value="1"/>
</dbReference>
<evidence type="ECO:0000256" key="1">
    <source>
        <dbReference type="ARBA" id="ARBA00006987"/>
    </source>
</evidence>
<dbReference type="Gene3D" id="3.40.190.150">
    <property type="entry name" value="Bordetella uptake gene, domain 1"/>
    <property type="match status" value="1"/>
</dbReference>
<dbReference type="SUPFAM" id="SSF53850">
    <property type="entry name" value="Periplasmic binding protein-like II"/>
    <property type="match status" value="1"/>
</dbReference>
<organism evidence="3 4">
    <name type="scientific">Variovorax paradoxus</name>
    <dbReference type="NCBI Taxonomy" id="34073"/>
    <lineage>
        <taxon>Bacteria</taxon>
        <taxon>Pseudomonadati</taxon>
        <taxon>Pseudomonadota</taxon>
        <taxon>Betaproteobacteria</taxon>
        <taxon>Burkholderiales</taxon>
        <taxon>Comamonadaceae</taxon>
        <taxon>Variovorax</taxon>
    </lineage>
</organism>
<dbReference type="PANTHER" id="PTHR42928">
    <property type="entry name" value="TRICARBOXYLATE-BINDING PROTEIN"/>
    <property type="match status" value="1"/>
</dbReference>
<dbReference type="InterPro" id="IPR005064">
    <property type="entry name" value="BUG"/>
</dbReference>
<dbReference type="Pfam" id="PF03401">
    <property type="entry name" value="TctC"/>
    <property type="match status" value="1"/>
</dbReference>
<dbReference type="InterPro" id="IPR042100">
    <property type="entry name" value="Bug_dom1"/>
</dbReference>
<evidence type="ECO:0000313" key="4">
    <source>
        <dbReference type="Proteomes" id="UP000077852"/>
    </source>
</evidence>
<keyword evidence="2" id="KW-0732">Signal</keyword>
<evidence type="ECO:0000256" key="2">
    <source>
        <dbReference type="SAM" id="SignalP"/>
    </source>
</evidence>
<feature type="chain" id="PRO_5041724759" evidence="2">
    <location>
        <begin position="21"/>
        <end position="341"/>
    </location>
</feature>
<evidence type="ECO:0000313" key="3">
    <source>
        <dbReference type="EMBL" id="OAK61464.1"/>
    </source>
</evidence>
<comment type="similarity">
    <text evidence="1">Belongs to the UPF0065 (bug) family.</text>
</comment>
<dbReference type="Proteomes" id="UP000077852">
    <property type="component" value="Unassembled WGS sequence"/>
</dbReference>
<gene>
    <name evidence="3" type="ORF">A3K87_21305</name>
</gene>